<evidence type="ECO:0000256" key="1">
    <source>
        <dbReference type="SAM" id="MobiDB-lite"/>
    </source>
</evidence>
<gene>
    <name evidence="2" type="ORF">SVIM_LOCUS247017</name>
</gene>
<dbReference type="AlphaFoldDB" id="A0A6N2LLF2"/>
<feature type="region of interest" description="Disordered" evidence="1">
    <location>
        <begin position="1"/>
        <end position="40"/>
    </location>
</feature>
<accession>A0A6N2LLF2</accession>
<proteinExistence type="predicted"/>
<protein>
    <submittedName>
        <fullName evidence="2">Uncharacterized protein</fullName>
    </submittedName>
</protein>
<feature type="compositionally biased region" description="Basic residues" evidence="1">
    <location>
        <begin position="12"/>
        <end position="23"/>
    </location>
</feature>
<sequence length="168" mass="19063">MPKTSVIEEGRRRRTVRHRNKWTGRKEQRASKRHTNSSMFLSEEPPSLTASIANSLHFLAFFFISLPFSPSITSLIQHSISSLGTIPFSSTLTLTPTFQTSSTSFAFGGWSDMLPKATYTTDLGGLLLIQLVEMEACNVFKIEFARTTFWKALFIKTVRNYIKMDRAD</sequence>
<dbReference type="EMBL" id="CAADRP010001568">
    <property type="protein sequence ID" value="VFU41788.1"/>
    <property type="molecule type" value="Genomic_DNA"/>
</dbReference>
<evidence type="ECO:0000313" key="2">
    <source>
        <dbReference type="EMBL" id="VFU41788.1"/>
    </source>
</evidence>
<reference evidence="2" key="1">
    <citation type="submission" date="2019-03" db="EMBL/GenBank/DDBJ databases">
        <authorList>
            <person name="Mank J."/>
            <person name="Almeida P."/>
        </authorList>
    </citation>
    <scope>NUCLEOTIDE SEQUENCE</scope>
    <source>
        <strain evidence="2">78183</strain>
    </source>
</reference>
<organism evidence="2">
    <name type="scientific">Salix viminalis</name>
    <name type="common">Common osier</name>
    <name type="synonym">Basket willow</name>
    <dbReference type="NCBI Taxonomy" id="40686"/>
    <lineage>
        <taxon>Eukaryota</taxon>
        <taxon>Viridiplantae</taxon>
        <taxon>Streptophyta</taxon>
        <taxon>Embryophyta</taxon>
        <taxon>Tracheophyta</taxon>
        <taxon>Spermatophyta</taxon>
        <taxon>Magnoliopsida</taxon>
        <taxon>eudicotyledons</taxon>
        <taxon>Gunneridae</taxon>
        <taxon>Pentapetalae</taxon>
        <taxon>rosids</taxon>
        <taxon>fabids</taxon>
        <taxon>Malpighiales</taxon>
        <taxon>Salicaceae</taxon>
        <taxon>Saliceae</taxon>
        <taxon>Salix</taxon>
    </lineage>
</organism>
<name>A0A6N2LLF2_SALVM</name>
<feature type="compositionally biased region" description="Basic and acidic residues" evidence="1">
    <location>
        <begin position="1"/>
        <end position="11"/>
    </location>
</feature>